<dbReference type="EMBL" id="QDFR01000002">
    <property type="protein sequence ID" value="PVE54874.1"/>
    <property type="molecule type" value="Genomic_DNA"/>
</dbReference>
<dbReference type="Gene3D" id="3.50.50.60">
    <property type="entry name" value="FAD/NAD(P)-binding domain"/>
    <property type="match status" value="1"/>
</dbReference>
<evidence type="ECO:0000313" key="4">
    <source>
        <dbReference type="Proteomes" id="UP000244335"/>
    </source>
</evidence>
<dbReference type="InterPro" id="IPR038732">
    <property type="entry name" value="HpyO/CreE_NAD-binding"/>
</dbReference>
<dbReference type="RefSeq" id="WP_116492684.1">
    <property type="nucleotide sequence ID" value="NZ_QDFR01000002.1"/>
</dbReference>
<dbReference type="SUPFAM" id="SSF51905">
    <property type="entry name" value="FAD/NAD(P)-binding domain"/>
    <property type="match status" value="1"/>
</dbReference>
<name>A0AA92C419_RHIRH</name>
<comment type="caution">
    <text evidence="3">The sequence shown here is derived from an EMBL/GenBank/DDBJ whole genome shotgun (WGS) entry which is preliminary data.</text>
</comment>
<gene>
    <name evidence="3" type="ORF">DC430_06360</name>
</gene>
<organism evidence="3 4">
    <name type="scientific">Rhizobium rhizogenes</name>
    <name type="common">Agrobacterium rhizogenes</name>
    <dbReference type="NCBI Taxonomy" id="359"/>
    <lineage>
        <taxon>Bacteria</taxon>
        <taxon>Pseudomonadati</taxon>
        <taxon>Pseudomonadota</taxon>
        <taxon>Alphaproteobacteria</taxon>
        <taxon>Hyphomicrobiales</taxon>
        <taxon>Rhizobiaceae</taxon>
        <taxon>Rhizobium/Agrobacterium group</taxon>
        <taxon>Rhizobium</taxon>
    </lineage>
</organism>
<dbReference type="Proteomes" id="UP000244335">
    <property type="component" value="Unassembled WGS sequence"/>
</dbReference>
<evidence type="ECO:0000313" key="3">
    <source>
        <dbReference type="EMBL" id="PVE54874.1"/>
    </source>
</evidence>
<sequence>MIYDVAVVGSGFSAISLVTNLLQLLPAGTSIAIVGDDASFGRGTAYRTELHLHRLNVPAARMSAFVDRPDDFLNWLSSRGRDVDGSGFASRNDYGLYLRDTLAALLRDQRQRIRVDFIKAKAMSCSAIGEGRVAFRLSDGTSLIAKRGVLCLGVGTASLPRLTREADMALLRRVVRNPWRLNWLSRVQPDDTICILGSGLTMIDQVLSLRNMGHRGKIHVISRRGLVPHSHSTSPVTPVDPELNPGCSEISQILADLRRLVRAGAEWRAVMDGLRPQTQKLWQSLDEPKRARFLRHALAWWNIHRHRVAPQVHEVFAGLLKQDVVEVHAGFVQSIARAEEGPFLTYRKRGETGQVCLPFDWLVNCTGMERAGVSHSPLLQQMVTDKMIDTDPLGLGIRVDAQNHVLKPDGHPQSDLFAVGALTAGQFWEITAVPDIRVQTRKVAESIEQRVQVEASQSDQDPAKTAIRSAESKA</sequence>
<dbReference type="Pfam" id="PF13454">
    <property type="entry name" value="NAD_binding_9"/>
    <property type="match status" value="1"/>
</dbReference>
<evidence type="ECO:0000256" key="1">
    <source>
        <dbReference type="SAM" id="MobiDB-lite"/>
    </source>
</evidence>
<feature type="region of interest" description="Disordered" evidence="1">
    <location>
        <begin position="450"/>
        <end position="474"/>
    </location>
</feature>
<reference evidence="3 4" key="1">
    <citation type="submission" date="2018-04" db="EMBL/GenBank/DDBJ databases">
        <authorList>
            <person name="Hagen T."/>
        </authorList>
    </citation>
    <scope>NUCLEOTIDE SEQUENCE [LARGE SCALE GENOMIC DNA]</scope>
    <source>
        <strain evidence="3 4">TPD7009</strain>
    </source>
</reference>
<dbReference type="InterPro" id="IPR036188">
    <property type="entry name" value="FAD/NAD-bd_sf"/>
</dbReference>
<evidence type="ECO:0000259" key="2">
    <source>
        <dbReference type="Pfam" id="PF13454"/>
    </source>
</evidence>
<accession>A0AA92C419</accession>
<protein>
    <submittedName>
        <fullName evidence="3">FAD-dependent pyridine nucleotide-disulfide oxidoreductase</fullName>
    </submittedName>
</protein>
<dbReference type="InterPro" id="IPR052189">
    <property type="entry name" value="L-asp_N-monooxygenase_NS-form"/>
</dbReference>
<feature type="domain" description="FAD-dependent urate hydroxylase HpyO/Asp monooxygenase CreE-like FAD/NAD(P)-binding" evidence="2">
    <location>
        <begin position="6"/>
        <end position="154"/>
    </location>
</feature>
<dbReference type="PANTHER" id="PTHR40254">
    <property type="entry name" value="BLR0577 PROTEIN"/>
    <property type="match status" value="1"/>
</dbReference>
<dbReference type="PANTHER" id="PTHR40254:SF1">
    <property type="entry name" value="BLR0577 PROTEIN"/>
    <property type="match status" value="1"/>
</dbReference>
<dbReference type="AlphaFoldDB" id="A0AA92C419"/>
<proteinExistence type="predicted"/>